<accession>A0A0A9GM37</accession>
<proteinExistence type="predicted"/>
<reference evidence="1" key="1">
    <citation type="submission" date="2014-09" db="EMBL/GenBank/DDBJ databases">
        <authorList>
            <person name="Magalhaes I.L.F."/>
            <person name="Oliveira U."/>
            <person name="Santos F.R."/>
            <person name="Vidigal T.H.D.A."/>
            <person name="Brescovit A.D."/>
            <person name="Santos A.J."/>
        </authorList>
    </citation>
    <scope>NUCLEOTIDE SEQUENCE</scope>
    <source>
        <tissue evidence="1">Shoot tissue taken approximately 20 cm above the soil surface</tissue>
    </source>
</reference>
<reference evidence="1" key="2">
    <citation type="journal article" date="2015" name="Data Brief">
        <title>Shoot transcriptome of the giant reed, Arundo donax.</title>
        <authorList>
            <person name="Barrero R.A."/>
            <person name="Guerrero F.D."/>
            <person name="Moolhuijzen P."/>
            <person name="Goolsby J.A."/>
            <person name="Tidwell J."/>
            <person name="Bellgard S.E."/>
            <person name="Bellgard M.I."/>
        </authorList>
    </citation>
    <scope>NUCLEOTIDE SEQUENCE</scope>
    <source>
        <tissue evidence="1">Shoot tissue taken approximately 20 cm above the soil surface</tissue>
    </source>
</reference>
<dbReference type="AlphaFoldDB" id="A0A0A9GM37"/>
<sequence length="38" mass="4480">MKAEWSAFKLKEVTTKPKKKKSGNIRLKCSFQEMFLFA</sequence>
<dbReference type="EMBL" id="GBRH01172344">
    <property type="protein sequence ID" value="JAE25552.1"/>
    <property type="molecule type" value="Transcribed_RNA"/>
</dbReference>
<protein>
    <submittedName>
        <fullName evidence="1">Uncharacterized protein</fullName>
    </submittedName>
</protein>
<name>A0A0A9GM37_ARUDO</name>
<organism evidence="1">
    <name type="scientific">Arundo donax</name>
    <name type="common">Giant reed</name>
    <name type="synonym">Donax arundinaceus</name>
    <dbReference type="NCBI Taxonomy" id="35708"/>
    <lineage>
        <taxon>Eukaryota</taxon>
        <taxon>Viridiplantae</taxon>
        <taxon>Streptophyta</taxon>
        <taxon>Embryophyta</taxon>
        <taxon>Tracheophyta</taxon>
        <taxon>Spermatophyta</taxon>
        <taxon>Magnoliopsida</taxon>
        <taxon>Liliopsida</taxon>
        <taxon>Poales</taxon>
        <taxon>Poaceae</taxon>
        <taxon>PACMAD clade</taxon>
        <taxon>Arundinoideae</taxon>
        <taxon>Arundineae</taxon>
        <taxon>Arundo</taxon>
    </lineage>
</organism>
<evidence type="ECO:0000313" key="1">
    <source>
        <dbReference type="EMBL" id="JAE25552.1"/>
    </source>
</evidence>